<organism evidence="7 8">
    <name type="scientific">Arthrobacter alpinus</name>
    <dbReference type="NCBI Taxonomy" id="656366"/>
    <lineage>
        <taxon>Bacteria</taxon>
        <taxon>Bacillati</taxon>
        <taxon>Actinomycetota</taxon>
        <taxon>Actinomycetes</taxon>
        <taxon>Micrococcales</taxon>
        <taxon>Micrococcaceae</taxon>
        <taxon>Arthrobacter</taxon>
    </lineage>
</organism>
<feature type="domain" description="ChlI/MoxR AAA lid" evidence="6">
    <location>
        <begin position="278"/>
        <end position="350"/>
    </location>
</feature>
<dbReference type="Pfam" id="PF17863">
    <property type="entry name" value="AAA_lid_2"/>
    <property type="match status" value="1"/>
</dbReference>
<dbReference type="InterPro" id="IPR041628">
    <property type="entry name" value="ChlI/MoxR_AAA_lid"/>
</dbReference>
<evidence type="ECO:0000256" key="2">
    <source>
        <dbReference type="ARBA" id="ARBA00022840"/>
    </source>
</evidence>
<dbReference type="GO" id="GO:0005524">
    <property type="term" value="F:ATP binding"/>
    <property type="evidence" value="ECO:0007669"/>
    <property type="project" value="UniProtKB-KW"/>
</dbReference>
<feature type="compositionally biased region" description="Polar residues" evidence="4">
    <location>
        <begin position="27"/>
        <end position="38"/>
    </location>
</feature>
<dbReference type="AlphaFoldDB" id="A0A1H5KKI7"/>
<protein>
    <submittedName>
        <fullName evidence="7">MoxR-like ATPase</fullName>
    </submittedName>
</protein>
<evidence type="ECO:0000259" key="5">
    <source>
        <dbReference type="Pfam" id="PF07726"/>
    </source>
</evidence>
<evidence type="ECO:0000259" key="6">
    <source>
        <dbReference type="Pfam" id="PF17863"/>
    </source>
</evidence>
<evidence type="ECO:0000256" key="4">
    <source>
        <dbReference type="SAM" id="MobiDB-lite"/>
    </source>
</evidence>
<dbReference type="CDD" id="cd00009">
    <property type="entry name" value="AAA"/>
    <property type="match status" value="1"/>
</dbReference>
<dbReference type="PANTHER" id="PTHR42759">
    <property type="entry name" value="MOXR FAMILY PROTEIN"/>
    <property type="match status" value="1"/>
</dbReference>
<dbReference type="Gene3D" id="3.40.50.300">
    <property type="entry name" value="P-loop containing nucleotide triphosphate hydrolases"/>
    <property type="match status" value="1"/>
</dbReference>
<dbReference type="InterPro" id="IPR011703">
    <property type="entry name" value="ATPase_AAA-3"/>
</dbReference>
<name>A0A1H5KKI7_9MICC</name>
<evidence type="ECO:0000256" key="3">
    <source>
        <dbReference type="ARBA" id="ARBA00061607"/>
    </source>
</evidence>
<gene>
    <name evidence="7" type="ORF">SAMN04489740_2058</name>
</gene>
<feature type="region of interest" description="Disordered" evidence="4">
    <location>
        <begin position="1"/>
        <end position="40"/>
    </location>
</feature>
<dbReference type="PIRSF" id="PIRSF002849">
    <property type="entry name" value="AAA_ATPase_chaperone_MoxR_prd"/>
    <property type="match status" value="1"/>
</dbReference>
<dbReference type="RefSeq" id="WP_170835453.1">
    <property type="nucleotide sequence ID" value="NZ_FNTV01000001.1"/>
</dbReference>
<dbReference type="EMBL" id="FNTV01000001">
    <property type="protein sequence ID" value="SEE65285.1"/>
    <property type="molecule type" value="Genomic_DNA"/>
</dbReference>
<dbReference type="GO" id="GO:0016887">
    <property type="term" value="F:ATP hydrolysis activity"/>
    <property type="evidence" value="ECO:0007669"/>
    <property type="project" value="InterPro"/>
</dbReference>
<proteinExistence type="inferred from homology"/>
<feature type="domain" description="ATPase AAA-3" evidence="5">
    <location>
        <begin position="86"/>
        <end position="215"/>
    </location>
</feature>
<evidence type="ECO:0000256" key="1">
    <source>
        <dbReference type="ARBA" id="ARBA00022741"/>
    </source>
</evidence>
<accession>A0A1H5KKI7</accession>
<keyword evidence="2" id="KW-0067">ATP-binding</keyword>
<evidence type="ECO:0000313" key="8">
    <source>
        <dbReference type="Proteomes" id="UP000182725"/>
    </source>
</evidence>
<keyword evidence="1" id="KW-0547">Nucleotide-binding</keyword>
<comment type="similarity">
    <text evidence="3">Belongs to the MoxR family.</text>
</comment>
<dbReference type="Pfam" id="PF07726">
    <property type="entry name" value="AAA_3"/>
    <property type="match status" value="1"/>
</dbReference>
<dbReference type="Proteomes" id="UP000182725">
    <property type="component" value="Unassembled WGS sequence"/>
</dbReference>
<sequence length="375" mass="39910">MRPQETLLAANAAAHQTPQRRPRSAQAEPSDQTNTATPVATKGILPMDTEAFSQLSGQIMSVMNTVIDGKEDSVRLALTVLLAGGHLLLEDVPGVGKTLLAKTLAKTVDCTVNRIQFTPDLLPSDITGVSIYNQSSQSFEFRPGAIFANIVIGDEINRASAKTQSALLESMAEHQVSVDGTTYNLSEPFMVIATQNPIEMEGTYPLPEAQRDRFMARISMGYPDTSAELAMLETHQSVSPLDSVRPVATDDQVAAMIETVAGVHVSPAVRSYTVALGQATRNNPHLRLGASPRALLQLLRASKAAAALAGRGFVLPDDIRNLAHPVLAHRLLVERSAASQGITADSVIEDMLATVPVPGAVAPITSVPQSVKDSR</sequence>
<dbReference type="InterPro" id="IPR027417">
    <property type="entry name" value="P-loop_NTPase"/>
</dbReference>
<dbReference type="InterPro" id="IPR050764">
    <property type="entry name" value="CbbQ/NirQ/NorQ/GpvN"/>
</dbReference>
<dbReference type="FunFam" id="3.40.50.300:FF:000640">
    <property type="entry name" value="MoxR family ATPase"/>
    <property type="match status" value="1"/>
</dbReference>
<reference evidence="7 8" key="1">
    <citation type="submission" date="2016-10" db="EMBL/GenBank/DDBJ databases">
        <authorList>
            <person name="de Groot N.N."/>
        </authorList>
    </citation>
    <scope>NUCLEOTIDE SEQUENCE [LARGE SCALE GENOMIC DNA]</scope>
    <source>
        <strain evidence="7 8">DSM 22274</strain>
    </source>
</reference>
<evidence type="ECO:0000313" key="7">
    <source>
        <dbReference type="EMBL" id="SEE65285.1"/>
    </source>
</evidence>
<dbReference type="Gene3D" id="1.10.8.80">
    <property type="entry name" value="Magnesium chelatase subunit I, C-Terminal domain"/>
    <property type="match status" value="1"/>
</dbReference>
<dbReference type="SUPFAM" id="SSF52540">
    <property type="entry name" value="P-loop containing nucleoside triphosphate hydrolases"/>
    <property type="match status" value="1"/>
</dbReference>
<dbReference type="PANTHER" id="PTHR42759:SF5">
    <property type="entry name" value="METHANOL DEHYDROGENASE REGULATOR"/>
    <property type="match status" value="1"/>
</dbReference>